<dbReference type="Pfam" id="PF00294">
    <property type="entry name" value="PfkB"/>
    <property type="match status" value="1"/>
</dbReference>
<evidence type="ECO:0000256" key="2">
    <source>
        <dbReference type="ARBA" id="ARBA00022679"/>
    </source>
</evidence>
<dbReference type="EMBL" id="JACRIW010000081">
    <property type="protein sequence ID" value="MBI5170090.1"/>
    <property type="molecule type" value="Genomic_DNA"/>
</dbReference>
<proteinExistence type="inferred from homology"/>
<dbReference type="PANTHER" id="PTHR43085">
    <property type="entry name" value="HEXOKINASE FAMILY MEMBER"/>
    <property type="match status" value="1"/>
</dbReference>
<name>A0A933SF08_UNCEI</name>
<dbReference type="GO" id="GO:0016301">
    <property type="term" value="F:kinase activity"/>
    <property type="evidence" value="ECO:0007669"/>
    <property type="project" value="UniProtKB-KW"/>
</dbReference>
<feature type="domain" description="Carbohydrate kinase PfkB" evidence="4">
    <location>
        <begin position="28"/>
        <end position="279"/>
    </location>
</feature>
<comment type="similarity">
    <text evidence="1">Belongs to the carbohydrate kinase PfkB family.</text>
</comment>
<dbReference type="InterPro" id="IPR050306">
    <property type="entry name" value="PfkB_Carbo_kinase"/>
</dbReference>
<evidence type="ECO:0000256" key="3">
    <source>
        <dbReference type="ARBA" id="ARBA00022777"/>
    </source>
</evidence>
<protein>
    <submittedName>
        <fullName evidence="5">Carbohydrate kinase family protein</fullName>
    </submittedName>
</protein>
<comment type="caution">
    <text evidence="5">The sequence shown here is derived from an EMBL/GenBank/DDBJ whole genome shotgun (WGS) entry which is preliminary data.</text>
</comment>
<dbReference type="SUPFAM" id="SSF53613">
    <property type="entry name" value="Ribokinase-like"/>
    <property type="match status" value="1"/>
</dbReference>
<evidence type="ECO:0000313" key="6">
    <source>
        <dbReference type="Proteomes" id="UP000696931"/>
    </source>
</evidence>
<evidence type="ECO:0000313" key="5">
    <source>
        <dbReference type="EMBL" id="MBI5170090.1"/>
    </source>
</evidence>
<dbReference type="Proteomes" id="UP000696931">
    <property type="component" value="Unassembled WGS sequence"/>
</dbReference>
<evidence type="ECO:0000256" key="1">
    <source>
        <dbReference type="ARBA" id="ARBA00010688"/>
    </source>
</evidence>
<accession>A0A933SF08</accession>
<organism evidence="5 6">
    <name type="scientific">Eiseniibacteriota bacterium</name>
    <dbReference type="NCBI Taxonomy" id="2212470"/>
    <lineage>
        <taxon>Bacteria</taxon>
        <taxon>Candidatus Eiseniibacteriota</taxon>
    </lineage>
</organism>
<gene>
    <name evidence="5" type="ORF">HZA61_11420</name>
</gene>
<dbReference type="AlphaFoldDB" id="A0A933SF08"/>
<dbReference type="PANTHER" id="PTHR43085:SF57">
    <property type="entry name" value="CARBOHYDRATE KINASE PFKB DOMAIN-CONTAINING PROTEIN"/>
    <property type="match status" value="1"/>
</dbReference>
<dbReference type="InterPro" id="IPR002173">
    <property type="entry name" value="Carboh/pur_kinase_PfkB_CS"/>
</dbReference>
<dbReference type="InterPro" id="IPR029056">
    <property type="entry name" value="Ribokinase-like"/>
</dbReference>
<sequence length="305" mass="33321">MTAAPELVLLGNLLVDDIVFPDGSTRMAQPGGAILHSSIAAALWGTRVGCVSLLGDDYPVDALERLERHGVMLDGVRRLGRDGLRTWLLYEGRVRRVVHRLACPTHEEVSPEADDVPEAWRNARAFHLAPMPIALQERVVKALGGERAFVSVDPYELVTESSLERWRAVLAHADAFFPSEDELRLDGAAEDPRGALERLACGRLRFVFAKRGAAGGLLFDAHTGRFHEWEARTEAKTDPTGAGDGFAAGFLSAHLEGLPVDRCIQRAVVTASFAIQAWGPEALFAAARADAEQRLHTWYPQESVS</sequence>
<keyword evidence="3 5" id="KW-0418">Kinase</keyword>
<dbReference type="Gene3D" id="3.40.1190.20">
    <property type="match status" value="1"/>
</dbReference>
<dbReference type="PROSITE" id="PS00584">
    <property type="entry name" value="PFKB_KINASES_2"/>
    <property type="match status" value="1"/>
</dbReference>
<keyword evidence="2" id="KW-0808">Transferase</keyword>
<dbReference type="InterPro" id="IPR011611">
    <property type="entry name" value="PfkB_dom"/>
</dbReference>
<evidence type="ECO:0000259" key="4">
    <source>
        <dbReference type="Pfam" id="PF00294"/>
    </source>
</evidence>
<reference evidence="5" key="1">
    <citation type="submission" date="2020-07" db="EMBL/GenBank/DDBJ databases">
        <title>Huge and variable diversity of episymbiotic CPR bacteria and DPANN archaea in groundwater ecosystems.</title>
        <authorList>
            <person name="He C.Y."/>
            <person name="Keren R."/>
            <person name="Whittaker M."/>
            <person name="Farag I.F."/>
            <person name="Doudna J."/>
            <person name="Cate J.H.D."/>
            <person name="Banfield J.F."/>
        </authorList>
    </citation>
    <scope>NUCLEOTIDE SEQUENCE</scope>
    <source>
        <strain evidence="5">NC_groundwater_1813_Pr3_B-0.1um_71_17</strain>
    </source>
</reference>